<dbReference type="InterPro" id="IPR004883">
    <property type="entry name" value="LOB"/>
</dbReference>
<evidence type="ECO:0000256" key="1">
    <source>
        <dbReference type="ARBA" id="ARBA00005474"/>
    </source>
</evidence>
<comment type="caution">
    <text evidence="4">The sequence shown here is derived from an EMBL/GenBank/DDBJ whole genome shotgun (WGS) entry which is preliminary data.</text>
</comment>
<feature type="domain" description="LOB" evidence="3">
    <location>
        <begin position="73"/>
        <end position="174"/>
    </location>
</feature>
<dbReference type="PANTHER" id="PTHR31301">
    <property type="entry name" value="LOB DOMAIN-CONTAINING PROTEIN 4-RELATED"/>
    <property type="match status" value="1"/>
</dbReference>
<feature type="compositionally biased region" description="Low complexity" evidence="2">
    <location>
        <begin position="22"/>
        <end position="58"/>
    </location>
</feature>
<name>A0A811N1X3_9POAL</name>
<organism evidence="4 5">
    <name type="scientific">Miscanthus lutarioriparius</name>
    <dbReference type="NCBI Taxonomy" id="422564"/>
    <lineage>
        <taxon>Eukaryota</taxon>
        <taxon>Viridiplantae</taxon>
        <taxon>Streptophyta</taxon>
        <taxon>Embryophyta</taxon>
        <taxon>Tracheophyta</taxon>
        <taxon>Spermatophyta</taxon>
        <taxon>Magnoliopsida</taxon>
        <taxon>Liliopsida</taxon>
        <taxon>Poales</taxon>
        <taxon>Poaceae</taxon>
        <taxon>PACMAD clade</taxon>
        <taxon>Panicoideae</taxon>
        <taxon>Andropogonodae</taxon>
        <taxon>Andropogoneae</taxon>
        <taxon>Saccharinae</taxon>
        <taxon>Miscanthus</taxon>
    </lineage>
</organism>
<dbReference type="EMBL" id="CAJGYO010000003">
    <property type="protein sequence ID" value="CAD6219586.1"/>
    <property type="molecule type" value="Genomic_DNA"/>
</dbReference>
<evidence type="ECO:0000259" key="3">
    <source>
        <dbReference type="PROSITE" id="PS50891"/>
    </source>
</evidence>
<dbReference type="Proteomes" id="UP000604825">
    <property type="component" value="Unassembled WGS sequence"/>
</dbReference>
<comment type="similarity">
    <text evidence="1">Belongs to the LOB domain-containing protein family.</text>
</comment>
<evidence type="ECO:0000313" key="4">
    <source>
        <dbReference type="EMBL" id="CAD6219586.1"/>
    </source>
</evidence>
<evidence type="ECO:0000256" key="2">
    <source>
        <dbReference type="SAM" id="MobiDB-lite"/>
    </source>
</evidence>
<dbReference type="AlphaFoldDB" id="A0A811N1X3"/>
<sequence>MSASSSKPQPPPPRHLHLHVDTTSATAAATTTNGSAASPDSASSSHHSSRAPRPATPTGRGGGSEGTQNSWSGACAACKYQRRKCNRNCPLAPYFPGDQQSRFIRAQRLFGVSNMLKTLKRVGPKYGLDAMRTIIYQSEARAADPVGGCVSIIQELRRQIRDSEMELQFVRQQIAICHQQAAATDAGLSADPAAMILPAASSPMVGLVAAGQQDDMVAVDAIYAASQQPSIQAGDLRNNDPSSHQQQLYDYFCYNNGTAGTSDDGGMQQYGLADVAKAGSPAVALGEQLGKHCQIQASPFVDAFNEKKPQVLPATIQHHRPAAAAGDVLHPQQKKLATSVLVKHDDDVDEHMEEQQATTEAPCHLELGFSTF</sequence>
<dbReference type="PANTHER" id="PTHR31301:SF186">
    <property type="entry name" value="OS09G0364100 PROTEIN"/>
    <property type="match status" value="1"/>
</dbReference>
<proteinExistence type="inferred from homology"/>
<feature type="region of interest" description="Disordered" evidence="2">
    <location>
        <begin position="1"/>
        <end position="68"/>
    </location>
</feature>
<evidence type="ECO:0000313" key="5">
    <source>
        <dbReference type="Proteomes" id="UP000604825"/>
    </source>
</evidence>
<accession>A0A811N1X3</accession>
<dbReference type="Pfam" id="PF03195">
    <property type="entry name" value="LOB"/>
    <property type="match status" value="1"/>
</dbReference>
<protein>
    <recommendedName>
        <fullName evidence="3">LOB domain-containing protein</fullName>
    </recommendedName>
</protein>
<dbReference type="PROSITE" id="PS50891">
    <property type="entry name" value="LOB"/>
    <property type="match status" value="1"/>
</dbReference>
<keyword evidence="5" id="KW-1185">Reference proteome</keyword>
<reference evidence="4" key="1">
    <citation type="submission" date="2020-10" db="EMBL/GenBank/DDBJ databases">
        <authorList>
            <person name="Han B."/>
            <person name="Lu T."/>
            <person name="Zhao Q."/>
            <person name="Huang X."/>
            <person name="Zhao Y."/>
        </authorList>
    </citation>
    <scope>NUCLEOTIDE SEQUENCE</scope>
</reference>
<gene>
    <name evidence="4" type="ORF">NCGR_LOCUS13223</name>
</gene>
<dbReference type="OrthoDB" id="1893065at2759"/>